<sequence length="53" mass="5917">MYVAVSFVGYVLAFLIALIVAARWISRHHPGLRDADADRLARAEPPTRPLMPD</sequence>
<proteinExistence type="predicted"/>
<dbReference type="AlphaFoldDB" id="A0AAE9L302"/>
<dbReference type="KEGG" id="ccam:M5D45_25585"/>
<evidence type="ECO:0008006" key="4">
    <source>
        <dbReference type="Google" id="ProtNLM"/>
    </source>
</evidence>
<evidence type="ECO:0000256" key="1">
    <source>
        <dbReference type="SAM" id="Phobius"/>
    </source>
</evidence>
<accession>A0AAE9L302</accession>
<dbReference type="Proteomes" id="UP001056132">
    <property type="component" value="Chromosome 2"/>
</dbReference>
<keyword evidence="1" id="KW-0812">Transmembrane</keyword>
<dbReference type="EMBL" id="CP097331">
    <property type="protein sequence ID" value="URF06477.1"/>
    <property type="molecule type" value="Genomic_DNA"/>
</dbReference>
<gene>
    <name evidence="2" type="ORF">M5D45_25585</name>
</gene>
<name>A0AAE9L302_9BURK</name>
<keyword evidence="1" id="KW-0472">Membrane</keyword>
<dbReference type="RefSeq" id="WP_186296778.1">
    <property type="nucleotide sequence ID" value="NZ_CAJPVH010000005.1"/>
</dbReference>
<reference evidence="2" key="2">
    <citation type="submission" date="2022-05" db="EMBL/GenBank/DDBJ databases">
        <authorList>
            <person name="Kunte H.-J."/>
        </authorList>
    </citation>
    <scope>NUCLEOTIDE SEQUENCE</scope>
    <source>
        <strain evidence="2">G5</strain>
    </source>
</reference>
<evidence type="ECO:0000313" key="2">
    <source>
        <dbReference type="EMBL" id="URF06477.1"/>
    </source>
</evidence>
<protein>
    <recommendedName>
        <fullName evidence="4">Heme exporter protein D</fullName>
    </recommendedName>
</protein>
<reference evidence="2" key="1">
    <citation type="journal article" date="2022" name="Microbiol. Resour. Announc.">
        <title>Genome Sequence of Cupriavidus campinensis Strain G5, a Member of a Bacterial Consortium Capable of Polyethylene Degradation.</title>
        <authorList>
            <person name="Schneider B."/>
            <person name="Pfeiffer F."/>
            <person name="Dyall-Smith M."/>
            <person name="Kunte H.J."/>
        </authorList>
    </citation>
    <scope>NUCLEOTIDE SEQUENCE</scope>
    <source>
        <strain evidence="2">G5</strain>
    </source>
</reference>
<feature type="transmembrane region" description="Helical" evidence="1">
    <location>
        <begin position="6"/>
        <end position="25"/>
    </location>
</feature>
<organism evidence="2 3">
    <name type="scientific">Cupriavidus campinensis</name>
    <dbReference type="NCBI Taxonomy" id="151783"/>
    <lineage>
        <taxon>Bacteria</taxon>
        <taxon>Pseudomonadati</taxon>
        <taxon>Pseudomonadota</taxon>
        <taxon>Betaproteobacteria</taxon>
        <taxon>Burkholderiales</taxon>
        <taxon>Burkholderiaceae</taxon>
        <taxon>Cupriavidus</taxon>
    </lineage>
</organism>
<keyword evidence="1" id="KW-1133">Transmembrane helix</keyword>
<evidence type="ECO:0000313" key="3">
    <source>
        <dbReference type="Proteomes" id="UP001056132"/>
    </source>
</evidence>